<dbReference type="Proteomes" id="UP000696485">
    <property type="component" value="Unassembled WGS sequence"/>
</dbReference>
<dbReference type="AlphaFoldDB" id="A0A9P5SVG6"/>
<gene>
    <name evidence="2" type="ORF">BG006_005799</name>
</gene>
<accession>A0A9P5SVG6</accession>
<name>A0A9P5SVG6_9FUNG</name>
<comment type="caution">
    <text evidence="2">The sequence shown here is derived from an EMBL/GenBank/DDBJ whole genome shotgun (WGS) entry which is preliminary data.</text>
</comment>
<feature type="compositionally biased region" description="Basic and acidic residues" evidence="1">
    <location>
        <begin position="311"/>
        <end position="345"/>
    </location>
</feature>
<sequence length="573" mass="63502">MEMEMEAKPQEQSQEMPLVEPHNAESSIEVESSIPTPSFTPQPETVENSPSSHTADEAASASNSEVAPSEPTTVPSSPSSQHQSQSSSNKPHDKAAPPPPPQIKRRPRRTGQPLHLLLQDCSRQHIMGSLCKKTPEEITAIITDKKALAADLQVYSNEFVLTSARDKVVVEVDEQGKELLKDVSPETEVIKQRFEDESSVFKSYEDAMHDIRVDLYHESLKPRKQESDETPESTVRTAELNAVLQVWDQHHKRIDIEPRRAGRSTQSPYPSRGGRPTGLPGSRPYSPHPSSRGPPPAHYGAPYPPARAHHRDYVDRPPYRDEYYTDRRDDYRREYERHDPRDHPMGRPPVPAPMGRPDAREPRDFRDRPPAARGDHPYAAGARFDDRRRDRPDLSQAPAPRDRHAGGAPGLSAHPSLPPKPHNAFDSSAQPQANVYQQPQYPQTVDPAHAAYYAQQQQAYAGQDYSAYPYGAYPQDPAAAAYYGAQGWDMTGATANAAAAAAATGLLMQSFNSVQHGRHKAVPLPTDFMSGPSEAPRLSMPEPHQVLGTIHGVIIRDAHGNIGLSQYQFTQAK</sequence>
<protein>
    <submittedName>
        <fullName evidence="2">Uncharacterized protein</fullName>
    </submittedName>
</protein>
<reference evidence="2" key="1">
    <citation type="journal article" date="2020" name="Fungal Divers.">
        <title>Resolving the Mortierellaceae phylogeny through synthesis of multi-gene phylogenetics and phylogenomics.</title>
        <authorList>
            <person name="Vandepol N."/>
            <person name="Liber J."/>
            <person name="Desiro A."/>
            <person name="Na H."/>
            <person name="Kennedy M."/>
            <person name="Barry K."/>
            <person name="Grigoriev I.V."/>
            <person name="Miller A.N."/>
            <person name="O'Donnell K."/>
            <person name="Stajich J.E."/>
            <person name="Bonito G."/>
        </authorList>
    </citation>
    <scope>NUCLEOTIDE SEQUENCE</scope>
    <source>
        <strain evidence="2">NVP1</strain>
    </source>
</reference>
<evidence type="ECO:0000313" key="2">
    <source>
        <dbReference type="EMBL" id="KAF9337227.1"/>
    </source>
</evidence>
<evidence type="ECO:0000256" key="1">
    <source>
        <dbReference type="SAM" id="MobiDB-lite"/>
    </source>
</evidence>
<feature type="compositionally biased region" description="Pro residues" evidence="1">
    <location>
        <begin position="292"/>
        <end position="305"/>
    </location>
</feature>
<feature type="compositionally biased region" description="Polar residues" evidence="1">
    <location>
        <begin position="60"/>
        <end position="74"/>
    </location>
</feature>
<keyword evidence="3" id="KW-1185">Reference proteome</keyword>
<organism evidence="2 3">
    <name type="scientific">Podila minutissima</name>
    <dbReference type="NCBI Taxonomy" id="64525"/>
    <lineage>
        <taxon>Eukaryota</taxon>
        <taxon>Fungi</taxon>
        <taxon>Fungi incertae sedis</taxon>
        <taxon>Mucoromycota</taxon>
        <taxon>Mortierellomycotina</taxon>
        <taxon>Mortierellomycetes</taxon>
        <taxon>Mortierellales</taxon>
        <taxon>Mortierellaceae</taxon>
        <taxon>Podila</taxon>
    </lineage>
</organism>
<feature type="compositionally biased region" description="Low complexity" evidence="1">
    <location>
        <begin position="75"/>
        <end position="88"/>
    </location>
</feature>
<feature type="region of interest" description="Disordered" evidence="1">
    <location>
        <begin position="254"/>
        <end position="428"/>
    </location>
</feature>
<evidence type="ECO:0000313" key="3">
    <source>
        <dbReference type="Proteomes" id="UP000696485"/>
    </source>
</evidence>
<feature type="region of interest" description="Disordered" evidence="1">
    <location>
        <begin position="1"/>
        <end position="108"/>
    </location>
</feature>
<feature type="compositionally biased region" description="Basic and acidic residues" evidence="1">
    <location>
        <begin position="357"/>
        <end position="376"/>
    </location>
</feature>
<proteinExistence type="predicted"/>
<feature type="compositionally biased region" description="Polar residues" evidence="1">
    <location>
        <begin position="24"/>
        <end position="53"/>
    </location>
</feature>
<dbReference type="EMBL" id="JAAAUY010000033">
    <property type="protein sequence ID" value="KAF9337227.1"/>
    <property type="molecule type" value="Genomic_DNA"/>
</dbReference>
<feature type="compositionally biased region" description="Basic and acidic residues" evidence="1">
    <location>
        <begin position="383"/>
        <end position="393"/>
    </location>
</feature>